<keyword evidence="9 11" id="KW-0472">Membrane</keyword>
<evidence type="ECO:0000256" key="7">
    <source>
        <dbReference type="ARBA" id="ARBA00022840"/>
    </source>
</evidence>
<dbReference type="Proteomes" id="UP001431532">
    <property type="component" value="Unassembled WGS sequence"/>
</dbReference>
<dbReference type="Gene3D" id="3.40.50.300">
    <property type="entry name" value="P-loop containing nucleotide triphosphate hydrolases"/>
    <property type="match status" value="1"/>
</dbReference>
<dbReference type="GO" id="GO:0015421">
    <property type="term" value="F:ABC-type oligopeptide transporter activity"/>
    <property type="evidence" value="ECO:0007669"/>
    <property type="project" value="TreeGrafter"/>
</dbReference>
<dbReference type="RefSeq" id="WP_282839020.1">
    <property type="nucleotide sequence ID" value="NZ_JASCXW010000007.1"/>
</dbReference>
<feature type="transmembrane region" description="Helical" evidence="11">
    <location>
        <begin position="46"/>
        <end position="70"/>
    </location>
</feature>
<comment type="subcellular location">
    <subcellularLocation>
        <location evidence="1">Cell membrane</location>
        <topology evidence="1">Multi-pass membrane protein</topology>
    </subcellularLocation>
</comment>
<evidence type="ECO:0000256" key="5">
    <source>
        <dbReference type="ARBA" id="ARBA00022692"/>
    </source>
</evidence>
<dbReference type="GO" id="GO:0016887">
    <property type="term" value="F:ATP hydrolysis activity"/>
    <property type="evidence" value="ECO:0007669"/>
    <property type="project" value="InterPro"/>
</dbReference>
<dbReference type="SUPFAM" id="SSF52540">
    <property type="entry name" value="P-loop containing nucleoside triphosphate hydrolases"/>
    <property type="match status" value="1"/>
</dbReference>
<evidence type="ECO:0000313" key="15">
    <source>
        <dbReference type="Proteomes" id="UP001431532"/>
    </source>
</evidence>
<dbReference type="Pfam" id="PF00664">
    <property type="entry name" value="ABC_membrane"/>
    <property type="match status" value="1"/>
</dbReference>
<evidence type="ECO:0000259" key="12">
    <source>
        <dbReference type="PROSITE" id="PS50893"/>
    </source>
</evidence>
<keyword evidence="5 11" id="KW-0812">Transmembrane</keyword>
<feature type="transmembrane region" description="Helical" evidence="11">
    <location>
        <begin position="90"/>
        <end position="115"/>
    </location>
</feature>
<evidence type="ECO:0000313" key="14">
    <source>
        <dbReference type="EMBL" id="MDI6452604.1"/>
    </source>
</evidence>
<keyword evidence="4" id="KW-1003">Cell membrane</keyword>
<dbReference type="FunFam" id="3.40.50.300:FF:000287">
    <property type="entry name" value="Multidrug ABC transporter ATP-binding protein"/>
    <property type="match status" value="1"/>
</dbReference>
<dbReference type="CDD" id="cd18547">
    <property type="entry name" value="ABC_6TM_Tm288_like"/>
    <property type="match status" value="1"/>
</dbReference>
<evidence type="ECO:0000259" key="13">
    <source>
        <dbReference type="PROSITE" id="PS50929"/>
    </source>
</evidence>
<dbReference type="Pfam" id="PF00005">
    <property type="entry name" value="ABC_tran"/>
    <property type="match status" value="1"/>
</dbReference>
<dbReference type="PROSITE" id="PS50929">
    <property type="entry name" value="ABC_TM1F"/>
    <property type="match status" value="1"/>
</dbReference>
<dbReference type="AlphaFoldDB" id="A0AAW6UAD5"/>
<feature type="transmembrane region" description="Helical" evidence="11">
    <location>
        <begin position="189"/>
        <end position="219"/>
    </location>
</feature>
<keyword evidence="3" id="KW-0813">Transport</keyword>
<keyword evidence="6" id="KW-0547">Nucleotide-binding</keyword>
<dbReference type="PANTHER" id="PTHR43394:SF1">
    <property type="entry name" value="ATP-BINDING CASSETTE SUB-FAMILY B MEMBER 10, MITOCHONDRIAL"/>
    <property type="match status" value="1"/>
</dbReference>
<dbReference type="CDD" id="cd03254">
    <property type="entry name" value="ABCC_Glucan_exporter_like"/>
    <property type="match status" value="1"/>
</dbReference>
<protein>
    <submittedName>
        <fullName evidence="14">ABC transporter ATP-binding protein</fullName>
    </submittedName>
</protein>
<dbReference type="EMBL" id="JASCXW010000007">
    <property type="protein sequence ID" value="MDI6452604.1"/>
    <property type="molecule type" value="Genomic_DNA"/>
</dbReference>
<keyword evidence="15" id="KW-1185">Reference proteome</keyword>
<gene>
    <name evidence="14" type="ORF">QJ521_03410</name>
</gene>
<comment type="similarity">
    <text evidence="2">Belongs to the ABC transporter superfamily.</text>
</comment>
<dbReference type="InterPro" id="IPR027417">
    <property type="entry name" value="P-loop_NTPase"/>
</dbReference>
<evidence type="ECO:0000256" key="6">
    <source>
        <dbReference type="ARBA" id="ARBA00022741"/>
    </source>
</evidence>
<evidence type="ECO:0000256" key="11">
    <source>
        <dbReference type="SAM" id="Phobius"/>
    </source>
</evidence>
<comment type="caution">
    <text evidence="14">The sequence shown here is derived from an EMBL/GenBank/DDBJ whole genome shotgun (WGS) entry which is preliminary data.</text>
</comment>
<dbReference type="InterPro" id="IPR003439">
    <property type="entry name" value="ABC_transporter-like_ATP-bd"/>
</dbReference>
<dbReference type="GO" id="GO:0005524">
    <property type="term" value="F:ATP binding"/>
    <property type="evidence" value="ECO:0007669"/>
    <property type="project" value="UniProtKB-KW"/>
</dbReference>
<proteinExistence type="inferred from homology"/>
<feature type="transmembrane region" description="Helical" evidence="11">
    <location>
        <begin position="287"/>
        <end position="312"/>
    </location>
</feature>
<dbReference type="FunFam" id="1.20.1560.10:FF:000011">
    <property type="entry name" value="Multidrug ABC transporter ATP-binding protein"/>
    <property type="match status" value="1"/>
</dbReference>
<keyword evidence="7 14" id="KW-0067">ATP-binding</keyword>
<feature type="domain" description="ABC transporter" evidence="12">
    <location>
        <begin position="387"/>
        <end position="621"/>
    </location>
</feature>
<accession>A0AAW6UAD5</accession>
<feature type="region of interest" description="Disordered" evidence="10">
    <location>
        <begin position="1"/>
        <end position="27"/>
    </location>
</feature>
<dbReference type="InterPro" id="IPR003593">
    <property type="entry name" value="AAA+_ATPase"/>
</dbReference>
<dbReference type="InterPro" id="IPR011527">
    <property type="entry name" value="ABC1_TM_dom"/>
</dbReference>
<feature type="domain" description="ABC transmembrane type-1" evidence="13">
    <location>
        <begin position="53"/>
        <end position="351"/>
    </location>
</feature>
<sequence>MADKKDNKKSSSSSPIMGGRRGMSYTEKPQDFKGTMIKLAKYLKPYGWQIGSAGVMAIIASLLAVLSPWLLGLITSEVADAFKSSRPIGLIYIIGNINLSLGEIALVIAGTYVLASVFNYLQAFMLIGMTQNLTYSMRKELSSKLNKLPLKFFDDQQFGDILGRVTNDVETINMTLTQSISEIFRSITLIIGIFVMMIALSYILTGVVFITTVLALLVARKFVQLSQGYFRAQAKSFGELNGHIEETYSGHTVVKVFNHQKQSAERFEEINHDLYKSAVKSQFISGIMWPVQFFIGNIAYIAIAVIGAFLVLTTNPLIAIQVGIIQTFIQYTRQINQPIQQIGSIANVLQSTAAASERIFNLLDEEEESPERDVLSSLDVENIKGHVVFKDVYFGYVKDVDVIKGFNAEIKPGQKVAIVGPTGAGKTTIVNLLMRFYEIKSGTIEIDGIDIRNMKRADVRKLFGMVLQDTWLFEGSVYENITYGSKDKSIEEVEKAAKLAQTNHFIDSLSGGYEFQLSEDGSNISQGQRQLLTISRAMLADRPMLILDEATSSVDTRTEVLIQHAMEALMENRTSFVIAHRLSTVKDADIIFVMNDGNIIEQGKHEELLDQNGFYSKLYYSQFETN</sequence>
<evidence type="ECO:0000256" key="2">
    <source>
        <dbReference type="ARBA" id="ARBA00005417"/>
    </source>
</evidence>
<dbReference type="PROSITE" id="PS50893">
    <property type="entry name" value="ABC_TRANSPORTER_2"/>
    <property type="match status" value="1"/>
</dbReference>
<evidence type="ECO:0000256" key="4">
    <source>
        <dbReference type="ARBA" id="ARBA00022475"/>
    </source>
</evidence>
<dbReference type="PANTHER" id="PTHR43394">
    <property type="entry name" value="ATP-DEPENDENT PERMEASE MDL1, MITOCHONDRIAL"/>
    <property type="match status" value="1"/>
</dbReference>
<evidence type="ECO:0000256" key="3">
    <source>
        <dbReference type="ARBA" id="ARBA00022448"/>
    </source>
</evidence>
<dbReference type="InterPro" id="IPR036640">
    <property type="entry name" value="ABC1_TM_sf"/>
</dbReference>
<evidence type="ECO:0000256" key="8">
    <source>
        <dbReference type="ARBA" id="ARBA00022989"/>
    </source>
</evidence>
<evidence type="ECO:0000256" key="1">
    <source>
        <dbReference type="ARBA" id="ARBA00004651"/>
    </source>
</evidence>
<dbReference type="SUPFAM" id="SSF90123">
    <property type="entry name" value="ABC transporter transmembrane region"/>
    <property type="match status" value="1"/>
</dbReference>
<evidence type="ECO:0000256" key="10">
    <source>
        <dbReference type="SAM" id="MobiDB-lite"/>
    </source>
</evidence>
<dbReference type="Gene3D" id="1.20.1560.10">
    <property type="entry name" value="ABC transporter type 1, transmembrane domain"/>
    <property type="match status" value="1"/>
</dbReference>
<dbReference type="InterPro" id="IPR017871">
    <property type="entry name" value="ABC_transporter-like_CS"/>
</dbReference>
<organism evidence="14 15">
    <name type="scientific">Peloplasma aerotolerans</name>
    <dbReference type="NCBI Taxonomy" id="3044389"/>
    <lineage>
        <taxon>Bacteria</taxon>
        <taxon>Bacillati</taxon>
        <taxon>Mycoplasmatota</taxon>
        <taxon>Mollicutes</taxon>
        <taxon>Acholeplasmatales</taxon>
        <taxon>Acholeplasmataceae</taxon>
        <taxon>Peloplasma</taxon>
    </lineage>
</organism>
<evidence type="ECO:0000256" key="9">
    <source>
        <dbReference type="ARBA" id="ARBA00023136"/>
    </source>
</evidence>
<name>A0AAW6UAD5_9MOLU</name>
<keyword evidence="8 11" id="KW-1133">Transmembrane helix</keyword>
<dbReference type="PROSITE" id="PS00211">
    <property type="entry name" value="ABC_TRANSPORTER_1"/>
    <property type="match status" value="1"/>
</dbReference>
<dbReference type="InterPro" id="IPR039421">
    <property type="entry name" value="Type_1_exporter"/>
</dbReference>
<dbReference type="GO" id="GO:0005886">
    <property type="term" value="C:plasma membrane"/>
    <property type="evidence" value="ECO:0007669"/>
    <property type="project" value="UniProtKB-SubCell"/>
</dbReference>
<reference evidence="14" key="1">
    <citation type="submission" date="2023-05" db="EMBL/GenBank/DDBJ databases">
        <title>Mariniplasma microaerophilum sp. nov., a novel anaerobic mollicute isolated from terrestrial mud volcano, Taman Peninsula, Russia.</title>
        <authorList>
            <person name="Khomyakova M.A."/>
            <person name="Merkel A.Y."/>
            <person name="Slobodkin A.I."/>
        </authorList>
    </citation>
    <scope>NUCLEOTIDE SEQUENCE</scope>
    <source>
        <strain evidence="14">M4Ah</strain>
    </source>
</reference>
<dbReference type="SMART" id="SM00382">
    <property type="entry name" value="AAA"/>
    <property type="match status" value="1"/>
</dbReference>